<name>A0A9W6I134_9ACTN</name>
<proteinExistence type="predicted"/>
<accession>A0A9W6I134</accession>
<feature type="chain" id="PRO_5040978153" evidence="1">
    <location>
        <begin position="24"/>
        <end position="150"/>
    </location>
</feature>
<gene>
    <name evidence="2" type="ORF">GCM10017600_34880</name>
</gene>
<organism evidence="2 3">
    <name type="scientific">Streptosporangium carneum</name>
    <dbReference type="NCBI Taxonomy" id="47481"/>
    <lineage>
        <taxon>Bacteria</taxon>
        <taxon>Bacillati</taxon>
        <taxon>Actinomycetota</taxon>
        <taxon>Actinomycetes</taxon>
        <taxon>Streptosporangiales</taxon>
        <taxon>Streptosporangiaceae</taxon>
        <taxon>Streptosporangium</taxon>
    </lineage>
</organism>
<reference evidence="2" key="2">
    <citation type="submission" date="2023-01" db="EMBL/GenBank/DDBJ databases">
        <authorList>
            <person name="Sun Q."/>
            <person name="Evtushenko L."/>
        </authorList>
    </citation>
    <scope>NUCLEOTIDE SEQUENCE</scope>
    <source>
        <strain evidence="2">VKM Ac-2007</strain>
    </source>
</reference>
<reference evidence="2" key="1">
    <citation type="journal article" date="2014" name="Int. J. Syst. Evol. Microbiol.">
        <title>Complete genome sequence of Corynebacterium casei LMG S-19264T (=DSM 44701T), isolated from a smear-ripened cheese.</title>
        <authorList>
            <consortium name="US DOE Joint Genome Institute (JGI-PGF)"/>
            <person name="Walter F."/>
            <person name="Albersmeier A."/>
            <person name="Kalinowski J."/>
            <person name="Ruckert C."/>
        </authorList>
    </citation>
    <scope>NUCLEOTIDE SEQUENCE</scope>
    <source>
        <strain evidence="2">VKM Ac-2007</strain>
    </source>
</reference>
<dbReference type="RefSeq" id="WP_271218526.1">
    <property type="nucleotide sequence ID" value="NZ_BAAAVD010000010.1"/>
</dbReference>
<feature type="signal peptide" evidence="1">
    <location>
        <begin position="1"/>
        <end position="23"/>
    </location>
</feature>
<comment type="caution">
    <text evidence="2">The sequence shown here is derived from an EMBL/GenBank/DDBJ whole genome shotgun (WGS) entry which is preliminary data.</text>
</comment>
<evidence type="ECO:0000313" key="3">
    <source>
        <dbReference type="Proteomes" id="UP001143474"/>
    </source>
</evidence>
<evidence type="ECO:0000313" key="2">
    <source>
        <dbReference type="EMBL" id="GLK10082.1"/>
    </source>
</evidence>
<evidence type="ECO:0000256" key="1">
    <source>
        <dbReference type="SAM" id="SignalP"/>
    </source>
</evidence>
<dbReference type="AlphaFoldDB" id="A0A9W6I134"/>
<dbReference type="Proteomes" id="UP001143474">
    <property type="component" value="Unassembled WGS sequence"/>
</dbReference>
<keyword evidence="3" id="KW-1185">Reference proteome</keyword>
<dbReference type="EMBL" id="BSEV01000007">
    <property type="protein sequence ID" value="GLK10082.1"/>
    <property type="molecule type" value="Genomic_DNA"/>
</dbReference>
<sequence>MLKHMFAAVLLAAVAASPAAARADVPARAAPGTPAATIFYEKSGGFAGIHQAITIDRYGRAHGTNGDTTADFRLTPAEFRALQRRLAYIRTWSSSREGCDIADHFTYTLVYRDRHATRCHEPPYDWRPAIAQFEELVARYLTDPSPTPGD</sequence>
<protein>
    <submittedName>
        <fullName evidence="2">Uncharacterized protein</fullName>
    </submittedName>
</protein>
<keyword evidence="1" id="KW-0732">Signal</keyword>